<accession>A0A0J6YSK2</accession>
<evidence type="ECO:0000313" key="2">
    <source>
        <dbReference type="EMBL" id="KMP09963.1"/>
    </source>
</evidence>
<feature type="region of interest" description="Disordered" evidence="1">
    <location>
        <begin position="66"/>
        <end position="145"/>
    </location>
</feature>
<feature type="region of interest" description="Disordered" evidence="1">
    <location>
        <begin position="1"/>
        <end position="20"/>
    </location>
</feature>
<organism evidence="2 3">
    <name type="scientific">Coccidioides immitis RMSCC 2394</name>
    <dbReference type="NCBI Taxonomy" id="404692"/>
    <lineage>
        <taxon>Eukaryota</taxon>
        <taxon>Fungi</taxon>
        <taxon>Dikarya</taxon>
        <taxon>Ascomycota</taxon>
        <taxon>Pezizomycotina</taxon>
        <taxon>Eurotiomycetes</taxon>
        <taxon>Eurotiomycetidae</taxon>
        <taxon>Onygenales</taxon>
        <taxon>Onygenaceae</taxon>
        <taxon>Coccidioides</taxon>
    </lineage>
</organism>
<reference evidence="3" key="1">
    <citation type="journal article" date="2010" name="Genome Res.">
        <title>Population genomic sequencing of Coccidioides fungi reveals recent hybridization and transposon control.</title>
        <authorList>
            <person name="Neafsey D.E."/>
            <person name="Barker B.M."/>
            <person name="Sharpton T.J."/>
            <person name="Stajich J.E."/>
            <person name="Park D.J."/>
            <person name="Whiston E."/>
            <person name="Hung C.-Y."/>
            <person name="McMahan C."/>
            <person name="White J."/>
            <person name="Sykes S."/>
            <person name="Heiman D."/>
            <person name="Young S."/>
            <person name="Zeng Q."/>
            <person name="Abouelleil A."/>
            <person name="Aftuck L."/>
            <person name="Bessette D."/>
            <person name="Brown A."/>
            <person name="FitzGerald M."/>
            <person name="Lui A."/>
            <person name="Macdonald J.P."/>
            <person name="Priest M."/>
            <person name="Orbach M.J."/>
            <person name="Galgiani J.N."/>
            <person name="Kirkland T.N."/>
            <person name="Cole G.T."/>
            <person name="Birren B.W."/>
            <person name="Henn M.R."/>
            <person name="Taylor J.W."/>
            <person name="Rounsley S.D."/>
        </authorList>
    </citation>
    <scope>NUCLEOTIDE SEQUENCE [LARGE SCALE GENOMIC DNA]</scope>
    <source>
        <strain evidence="3">RMSCC 2394</strain>
    </source>
</reference>
<evidence type="ECO:0000313" key="3">
    <source>
        <dbReference type="Proteomes" id="UP000054565"/>
    </source>
</evidence>
<feature type="compositionally biased region" description="Basic and acidic residues" evidence="1">
    <location>
        <begin position="135"/>
        <end position="145"/>
    </location>
</feature>
<gene>
    <name evidence="2" type="ORF">CIRG_09196</name>
</gene>
<name>A0A0J6YSK2_COCIT</name>
<evidence type="ECO:0000256" key="1">
    <source>
        <dbReference type="SAM" id="MobiDB-lite"/>
    </source>
</evidence>
<dbReference type="Proteomes" id="UP000054565">
    <property type="component" value="Unassembled WGS sequence"/>
</dbReference>
<sequence>MGDNGLITPTQQSGDLVPRQGTPLRLHAARFPIVETVRQDDVLAAVRVTGVHDRNSEWLADSFFTPAKLPPESMSNRDKKRKATAPHSTTTGGPVLGGETKPYPSHPLLRYAESSLAPSKSPFFTTRTTGSVREVGVRERETLVR</sequence>
<protein>
    <submittedName>
        <fullName evidence="2">Uncharacterized protein</fullName>
    </submittedName>
</protein>
<dbReference type="EMBL" id="DS028100">
    <property type="protein sequence ID" value="KMP09963.1"/>
    <property type="molecule type" value="Genomic_DNA"/>
</dbReference>
<proteinExistence type="predicted"/>
<feature type="compositionally biased region" description="Polar residues" evidence="1">
    <location>
        <begin position="116"/>
        <end position="131"/>
    </location>
</feature>
<dbReference type="AlphaFoldDB" id="A0A0J6YSK2"/>